<evidence type="ECO:0000313" key="4">
    <source>
        <dbReference type="Proteomes" id="UP000199069"/>
    </source>
</evidence>
<organism evidence="2 4">
    <name type="scientific">Rhodotorula toruloides</name>
    <name type="common">Yeast</name>
    <name type="synonym">Rhodosporidium toruloides</name>
    <dbReference type="NCBI Taxonomy" id="5286"/>
    <lineage>
        <taxon>Eukaryota</taxon>
        <taxon>Fungi</taxon>
        <taxon>Dikarya</taxon>
        <taxon>Basidiomycota</taxon>
        <taxon>Pucciniomycotina</taxon>
        <taxon>Microbotryomycetes</taxon>
        <taxon>Sporidiobolales</taxon>
        <taxon>Sporidiobolaceae</taxon>
        <taxon>Rhodotorula</taxon>
    </lineage>
</organism>
<dbReference type="OMA" id="HTTSANG"/>
<dbReference type="OrthoDB" id="2585251at2759"/>
<gene>
    <name evidence="2" type="primary">FGENESH: predicted gene_7.63</name>
    <name evidence="3" type="ORF">AAT19DRAFT_15170</name>
    <name evidence="2" type="ORF">BN2166_0036780</name>
</gene>
<dbReference type="EMBL" id="LCTV02000007">
    <property type="protein sequence ID" value="PRQ73603.1"/>
    <property type="molecule type" value="Genomic_DNA"/>
</dbReference>
<feature type="region of interest" description="Disordered" evidence="1">
    <location>
        <begin position="42"/>
        <end position="64"/>
    </location>
</feature>
<reference evidence="2 4" key="1">
    <citation type="submission" date="2015-07" db="EMBL/GenBank/DDBJ databases">
        <authorList>
            <person name="Cajimat M.N.B."/>
            <person name="Milazzo M.L."/>
            <person name="Fulhorst C.F."/>
        </authorList>
    </citation>
    <scope>NUCLEOTIDE SEQUENCE [LARGE SCALE GENOMIC DNA]</scope>
    <source>
        <strain evidence="2">Single colony</strain>
    </source>
</reference>
<dbReference type="Proteomes" id="UP000239560">
    <property type="component" value="Unassembled WGS sequence"/>
</dbReference>
<dbReference type="AlphaFoldDB" id="A0A0K3CGW0"/>
<protein>
    <submittedName>
        <fullName evidence="2">Uncharacterized protein</fullName>
    </submittedName>
</protein>
<feature type="region of interest" description="Disordered" evidence="1">
    <location>
        <begin position="410"/>
        <end position="440"/>
    </location>
</feature>
<dbReference type="Proteomes" id="UP000199069">
    <property type="component" value="Unassembled WGS sequence"/>
</dbReference>
<reference evidence="3 5" key="2">
    <citation type="journal article" date="2018" name="Elife">
        <title>Functional genomics of lipid metabolism in the oleaginous yeast Rhodosporidium toruloides.</title>
        <authorList>
            <person name="Coradetti S.T."/>
            <person name="Pinel D."/>
            <person name="Geiselman G."/>
            <person name="Ito M."/>
            <person name="Mondo S."/>
            <person name="Reilly M.C."/>
            <person name="Cheng Y.F."/>
            <person name="Bauer S."/>
            <person name="Grigoriev I."/>
            <person name="Gladden J.M."/>
            <person name="Simmons B.A."/>
            <person name="Brem R."/>
            <person name="Arkin A.P."/>
            <person name="Skerker J.M."/>
        </authorList>
    </citation>
    <scope>NUCLEOTIDE SEQUENCE [LARGE SCALE GENOMIC DNA]</scope>
    <source>
        <strain evidence="3 5">NBRC 0880</strain>
    </source>
</reference>
<evidence type="ECO:0000313" key="3">
    <source>
        <dbReference type="EMBL" id="PRQ73603.1"/>
    </source>
</evidence>
<keyword evidence="4" id="KW-1185">Reference proteome</keyword>
<sequence length="562" mass="61068">MRPSPGLIASAKEVFSRTTVAAVSGETRGGASKLVRPALKRPHGFAHSPSLPHAQVRHASTTSAPGSWRKSVEAFVECVYGGTFKALRSSVHARPGPYTSSRLAAHPRPVNARFTHSSPRPFPPRTHFGLTPRPAFGHTSARMGLSSARQFSTGGFGVWDNVVLNVPLALRAAADRADEGIDGRKWKRVKREIRRATRGGEKGVGRMSAGFDARMEKREEFERYFGVQEQVAEEKQEEEKEEKPVTLLLALDPDFDLPLPLSLSSSPDFERLLSPSLLDSLASLSRAYSTHTHRLRTIVNRLNAAGLLDPSSGAYGSLAVLRPATDGVDEEHKGRRVWRVEFRDGLVTLSRVKRVVLALDSPQPSERGEVPHWAEKVQRWTGRNAVEAGEGEWWWIVGGREAAVEAEEEDVLASTPPMPRSFLASPTSTSTSTPSYPLSSSGDEDYAIDAAAALTVAQTFVLPSPASLSCSYSSSSLGEAEDAEDEEAVVWDLSTSLTETEPETNDLIDPAASVWASTDDISPIMSGSGSTSAGSYEDELRGFLSEVDGERERRFVEGMVFV</sequence>
<evidence type="ECO:0000313" key="2">
    <source>
        <dbReference type="EMBL" id="CTR07817.1"/>
    </source>
</evidence>
<evidence type="ECO:0000313" key="5">
    <source>
        <dbReference type="Proteomes" id="UP000239560"/>
    </source>
</evidence>
<accession>A0A0K3CGW0</accession>
<name>A0A0K3CGW0_RHOTO</name>
<evidence type="ECO:0000256" key="1">
    <source>
        <dbReference type="SAM" id="MobiDB-lite"/>
    </source>
</evidence>
<proteinExistence type="predicted"/>
<dbReference type="STRING" id="5286.A0A0K3CGW0"/>
<feature type="compositionally biased region" description="Low complexity" evidence="1">
    <location>
        <begin position="425"/>
        <end position="440"/>
    </location>
</feature>
<dbReference type="EMBL" id="CWKI01000007">
    <property type="protein sequence ID" value="CTR07817.1"/>
    <property type="molecule type" value="Genomic_DNA"/>
</dbReference>